<evidence type="ECO:0000313" key="2">
    <source>
        <dbReference type="EMBL" id="RKG31402.1"/>
    </source>
</evidence>
<accession>A0A3A8E8R1</accession>
<dbReference type="InterPro" id="IPR007374">
    <property type="entry name" value="ASCH_domain"/>
</dbReference>
<dbReference type="AlphaFoldDB" id="A0A3A8E8R1"/>
<evidence type="ECO:0000313" key="3">
    <source>
        <dbReference type="Proteomes" id="UP000269001"/>
    </source>
</evidence>
<evidence type="ECO:0000259" key="1">
    <source>
        <dbReference type="Pfam" id="PF04266"/>
    </source>
</evidence>
<name>A0A3A8E8R1_9GAMM</name>
<sequence length="118" mass="13760">MKKFKALSIVAPACERIVSGQKKLEIRSWRPKQLPLVDLVIVQNTQFLYQEGNEQMGEAVAMIDIFAVHAWRIDELEAACANNWEEGYWAWEISNVRPIVPRIKMMAKRKIYEIEIDL</sequence>
<protein>
    <submittedName>
        <fullName evidence="2">ASCH domain-containing protein</fullName>
    </submittedName>
</protein>
<keyword evidence="3" id="KW-1185">Reference proteome</keyword>
<comment type="caution">
    <text evidence="2">The sequence shown here is derived from an EMBL/GenBank/DDBJ whole genome shotgun (WGS) entry which is preliminary data.</text>
</comment>
<dbReference type="InterPro" id="IPR015947">
    <property type="entry name" value="PUA-like_sf"/>
</dbReference>
<reference evidence="2 3" key="1">
    <citation type="submission" date="2018-09" db="EMBL/GenBank/DDBJ databases">
        <title>The draft genome of Acinetobacter spp. strains.</title>
        <authorList>
            <person name="Qin J."/>
            <person name="Feng Y."/>
            <person name="Zong Z."/>
        </authorList>
    </citation>
    <scope>NUCLEOTIDE SEQUENCE [LARGE SCALE GENOMIC DNA]</scope>
    <source>
        <strain evidence="2 3">WCHAc060096</strain>
    </source>
</reference>
<gene>
    <name evidence="2" type="ORF">D7V21_14145</name>
</gene>
<proteinExistence type="predicted"/>
<dbReference type="EMBL" id="RAXU01000021">
    <property type="protein sequence ID" value="RKG31402.1"/>
    <property type="molecule type" value="Genomic_DNA"/>
</dbReference>
<dbReference type="SUPFAM" id="SSF88697">
    <property type="entry name" value="PUA domain-like"/>
    <property type="match status" value="1"/>
</dbReference>
<feature type="domain" description="ASCH" evidence="1">
    <location>
        <begin position="7"/>
        <end position="92"/>
    </location>
</feature>
<dbReference type="Pfam" id="PF04266">
    <property type="entry name" value="ASCH"/>
    <property type="match status" value="1"/>
</dbReference>
<dbReference type="Gene3D" id="2.30.130.30">
    <property type="entry name" value="Hypothetical protein"/>
    <property type="match status" value="1"/>
</dbReference>
<organism evidence="2 3">
    <name type="scientific">Acinetobacter guerrae</name>
    <dbReference type="NCBI Taxonomy" id="1843371"/>
    <lineage>
        <taxon>Bacteria</taxon>
        <taxon>Pseudomonadati</taxon>
        <taxon>Pseudomonadota</taxon>
        <taxon>Gammaproteobacteria</taxon>
        <taxon>Moraxellales</taxon>
        <taxon>Moraxellaceae</taxon>
        <taxon>Acinetobacter</taxon>
    </lineage>
</organism>
<dbReference type="Proteomes" id="UP000269001">
    <property type="component" value="Unassembled WGS sequence"/>
</dbReference>